<feature type="region of interest" description="Disordered" evidence="1">
    <location>
        <begin position="599"/>
        <end position="619"/>
    </location>
</feature>
<proteinExistence type="predicted"/>
<accession>A0A4R6J2C7</accession>
<protein>
    <submittedName>
        <fullName evidence="2">Uncharacterized protein (DUF1800 family)</fullName>
    </submittedName>
</protein>
<dbReference type="AlphaFoldDB" id="A0A4R6J2C7"/>
<gene>
    <name evidence="2" type="ORF">BC659_1013</name>
</gene>
<name>A0A4R6J2C7_9BACT</name>
<comment type="caution">
    <text evidence="2">The sequence shown here is derived from an EMBL/GenBank/DDBJ whole genome shotgun (WGS) entry which is preliminary data.</text>
</comment>
<keyword evidence="3" id="KW-1185">Reference proteome</keyword>
<evidence type="ECO:0000313" key="2">
    <source>
        <dbReference type="EMBL" id="TDO28931.1"/>
    </source>
</evidence>
<dbReference type="InterPro" id="IPR014917">
    <property type="entry name" value="DUF1800"/>
</dbReference>
<evidence type="ECO:0000256" key="1">
    <source>
        <dbReference type="SAM" id="MobiDB-lite"/>
    </source>
</evidence>
<dbReference type="EMBL" id="SNWP01000010">
    <property type="protein sequence ID" value="TDO28931.1"/>
    <property type="molecule type" value="Genomic_DNA"/>
</dbReference>
<reference evidence="2 3" key="1">
    <citation type="submission" date="2019-03" db="EMBL/GenBank/DDBJ databases">
        <title>Genomic Encyclopedia of Archaeal and Bacterial Type Strains, Phase II (KMG-II): from individual species to whole genera.</title>
        <authorList>
            <person name="Goeker M."/>
        </authorList>
    </citation>
    <scope>NUCLEOTIDE SEQUENCE [LARGE SCALE GENOMIC DNA]</scope>
    <source>
        <strain evidence="2 3">DSM 28323</strain>
    </source>
</reference>
<evidence type="ECO:0000313" key="3">
    <source>
        <dbReference type="Proteomes" id="UP000295741"/>
    </source>
</evidence>
<organism evidence="2 3">
    <name type="scientific">Sediminibacterium goheungense</name>
    <dbReference type="NCBI Taxonomy" id="1086393"/>
    <lineage>
        <taxon>Bacteria</taxon>
        <taxon>Pseudomonadati</taxon>
        <taxon>Bacteroidota</taxon>
        <taxon>Chitinophagia</taxon>
        <taxon>Chitinophagales</taxon>
        <taxon>Chitinophagaceae</taxon>
        <taxon>Sediminibacterium</taxon>
    </lineage>
</organism>
<sequence>MSLKQVFKIFTVGMLFIIGAAFTNNKAGLPEIKMPYKKAGLTQEQAAAHLLNRFSYGIQPGQVAQVVKLGLDKWVLQQLDADMPDTLLDRRLQTFESLTLSNEQIVNTYLTPAQVIRVAVRNKLIPADSISNADRQKYREQLRLIQEKEGFKPIQELHRQLINQKVLRAAYSNNQLKEVLTDFWFNHFNVSLTKGQSQQYVLTYERDAIRPYVLGNFKDMLLATAKHPAMLEYLDNALSVSNDNERSRRQQNNALLRAARERVEAKLTDSSMPGAALVQQAVNARRTQGLNENYAREVMELHTLGVDGGYTQKDVTELARALTGWSVKPLYKEGPARQLVENLNQTQLERRGLLVEGDFLFRGDKHDESPKLILGKQLSGKDGYREGVQVLEMLADHASTAKFIATKIAKRFVSDEPSEAIIKALTKTFQETGGNIKAMMITIVNHPDFWSKNALREKVKSPFEFAISAVRATKAQVMQPYQIYNWCTKMGQRFYYYQAPTGFPDRGNFWINSGSLLNRMNFGLALATQKIPGIRMNLLALNDNHEPESADDALRIYSKLLLPERNQEENIKRLTAMIRDTQVEQKISEAAAKVKTEMTDDEIEERGSRRQGVRNKEDNKLQVNNAMATVAQVVGIIIGSPEFQRK</sequence>
<dbReference type="Pfam" id="PF08811">
    <property type="entry name" value="DUF1800"/>
    <property type="match status" value="1"/>
</dbReference>
<dbReference type="Proteomes" id="UP000295741">
    <property type="component" value="Unassembled WGS sequence"/>
</dbReference>